<dbReference type="HOGENOM" id="CLU_2996395_0_0_1"/>
<feature type="region of interest" description="Disordered" evidence="1">
    <location>
        <begin position="1"/>
        <end position="20"/>
    </location>
</feature>
<protein>
    <submittedName>
        <fullName evidence="2">Predicted protein</fullName>
    </submittedName>
</protein>
<dbReference type="VEuPathDB" id="FungiDB:CPSG_05507"/>
<proteinExistence type="predicted"/>
<dbReference type="Proteomes" id="UP000002497">
    <property type="component" value="Unassembled WGS sequence"/>
</dbReference>
<name>E9D6J8_COCPS</name>
<organism evidence="3">
    <name type="scientific">Coccidioides posadasii (strain RMSCC 757 / Silveira)</name>
    <name type="common">Valley fever fungus</name>
    <dbReference type="NCBI Taxonomy" id="443226"/>
    <lineage>
        <taxon>Eukaryota</taxon>
        <taxon>Fungi</taxon>
        <taxon>Dikarya</taxon>
        <taxon>Ascomycota</taxon>
        <taxon>Pezizomycotina</taxon>
        <taxon>Eurotiomycetes</taxon>
        <taxon>Eurotiomycetidae</taxon>
        <taxon>Onygenales</taxon>
        <taxon>Onygenaceae</taxon>
        <taxon>Coccidioides</taxon>
    </lineage>
</organism>
<evidence type="ECO:0000256" key="1">
    <source>
        <dbReference type="SAM" id="MobiDB-lite"/>
    </source>
</evidence>
<gene>
    <name evidence="2" type="ORF">CPSG_05507</name>
</gene>
<evidence type="ECO:0000313" key="2">
    <source>
        <dbReference type="EMBL" id="EFW17870.1"/>
    </source>
</evidence>
<evidence type="ECO:0000313" key="3">
    <source>
        <dbReference type="Proteomes" id="UP000002497"/>
    </source>
</evidence>
<accession>E9D6J8</accession>
<dbReference type="AlphaFoldDB" id="E9D6J8"/>
<keyword evidence="3" id="KW-1185">Reference proteome</keyword>
<dbReference type="EMBL" id="GL636493">
    <property type="protein sequence ID" value="EFW17870.1"/>
    <property type="molecule type" value="Genomic_DNA"/>
</dbReference>
<sequence>MTPPASNQLNNGESSDNTNRTTIFSIVIRNVGVAARLHGHLPGGFASEDAAGEMDSQ</sequence>
<reference evidence="3" key="1">
    <citation type="journal article" date="2010" name="Genome Res.">
        <title>Population genomic sequencing of Coccidioides fungi reveals recent hybridization and transposon control.</title>
        <authorList>
            <person name="Neafsey D.E."/>
            <person name="Barker B.M."/>
            <person name="Sharpton T.J."/>
            <person name="Stajich J.E."/>
            <person name="Park D.J."/>
            <person name="Whiston E."/>
            <person name="Hung C.-Y."/>
            <person name="McMahan C."/>
            <person name="White J."/>
            <person name="Sykes S."/>
            <person name="Heiman D."/>
            <person name="Young S."/>
            <person name="Zeng Q."/>
            <person name="Abouelleil A."/>
            <person name="Aftuck L."/>
            <person name="Bessette D."/>
            <person name="Brown A."/>
            <person name="FitzGerald M."/>
            <person name="Lui A."/>
            <person name="Macdonald J.P."/>
            <person name="Priest M."/>
            <person name="Orbach M.J."/>
            <person name="Galgiani J.N."/>
            <person name="Kirkland T.N."/>
            <person name="Cole G.T."/>
            <person name="Birren B.W."/>
            <person name="Henn M.R."/>
            <person name="Taylor J.W."/>
            <person name="Rounsley S.D."/>
        </authorList>
    </citation>
    <scope>NUCLEOTIDE SEQUENCE [LARGE SCALE GENOMIC DNA]</scope>
    <source>
        <strain evidence="3">RMSCC 757 / Silveira</strain>
    </source>
</reference>
<reference evidence="3" key="2">
    <citation type="submission" date="2010-03" db="EMBL/GenBank/DDBJ databases">
        <title>The genome sequence of Coccidioides posadasii strain Silveira.</title>
        <authorList>
            <consortium name="The Broad Institute Genome Sequencing Center for Infectious Disease"/>
            <person name="Neafsey D."/>
            <person name="Orbach M."/>
            <person name="Henn M.R."/>
            <person name="Cole G.T."/>
            <person name="Galgiani J."/>
            <person name="Gardner M.J."/>
            <person name="Kirkland T.N."/>
            <person name="Taylor J.W."/>
            <person name="Young S.K."/>
            <person name="Zeng Q."/>
            <person name="Koehrsen M."/>
            <person name="Alvarado L."/>
            <person name="Berlin A."/>
            <person name="Borenstein D."/>
            <person name="Chapman S.B."/>
            <person name="Chen Z."/>
            <person name="Engels R."/>
            <person name="Freedman E."/>
            <person name="Gellesch M."/>
            <person name="Goldberg J."/>
            <person name="Griggs A."/>
            <person name="Gujja S."/>
            <person name="Heilman E."/>
            <person name="Heiman D."/>
            <person name="Howarth C."/>
            <person name="Jen D."/>
            <person name="Larson L."/>
            <person name="Mehta T."/>
            <person name="Neiman D."/>
            <person name="Park D."/>
            <person name="Pearson M."/>
            <person name="Richards J."/>
            <person name="Roberts A."/>
            <person name="Saif S."/>
            <person name="Shea T."/>
            <person name="Shenoy N."/>
            <person name="Sisk P."/>
            <person name="Stolte C."/>
            <person name="Sykes S."/>
            <person name="Walk T."/>
            <person name="White J."/>
            <person name="Yandava C."/>
            <person name="Haas B."/>
            <person name="Nusbaum C."/>
            <person name="Birren B."/>
        </authorList>
    </citation>
    <scope>NUCLEOTIDE SEQUENCE [LARGE SCALE GENOMIC DNA]</scope>
    <source>
        <strain evidence="3">RMSCC 757 / Silveira</strain>
    </source>
</reference>